<evidence type="ECO:0000313" key="2">
    <source>
        <dbReference type="Proteomes" id="UP000299102"/>
    </source>
</evidence>
<comment type="caution">
    <text evidence="1">The sequence shown here is derived from an EMBL/GenBank/DDBJ whole genome shotgun (WGS) entry which is preliminary data.</text>
</comment>
<gene>
    <name evidence="1" type="ORF">EVAR_69912_1</name>
</gene>
<organism evidence="1 2">
    <name type="scientific">Eumeta variegata</name>
    <name type="common">Bagworm moth</name>
    <name type="synonym">Eumeta japonica</name>
    <dbReference type="NCBI Taxonomy" id="151549"/>
    <lineage>
        <taxon>Eukaryota</taxon>
        <taxon>Metazoa</taxon>
        <taxon>Ecdysozoa</taxon>
        <taxon>Arthropoda</taxon>
        <taxon>Hexapoda</taxon>
        <taxon>Insecta</taxon>
        <taxon>Pterygota</taxon>
        <taxon>Neoptera</taxon>
        <taxon>Endopterygota</taxon>
        <taxon>Lepidoptera</taxon>
        <taxon>Glossata</taxon>
        <taxon>Ditrysia</taxon>
        <taxon>Tineoidea</taxon>
        <taxon>Psychidae</taxon>
        <taxon>Oiketicinae</taxon>
        <taxon>Eumeta</taxon>
    </lineage>
</organism>
<sequence length="89" mass="9711">MKFAISPGASTRRAALFPNLYGDRHSSSSTVCKKSTVKTVGLESLAHLCSLTQAYVAYEPSERAWPCGGQVPSPRRRAVVDINLQIVYL</sequence>
<name>A0A4C2AC98_EUMVA</name>
<reference evidence="1 2" key="1">
    <citation type="journal article" date="2019" name="Commun. Biol.">
        <title>The bagworm genome reveals a unique fibroin gene that provides high tensile strength.</title>
        <authorList>
            <person name="Kono N."/>
            <person name="Nakamura H."/>
            <person name="Ohtoshi R."/>
            <person name="Tomita M."/>
            <person name="Numata K."/>
            <person name="Arakawa K."/>
        </authorList>
    </citation>
    <scope>NUCLEOTIDE SEQUENCE [LARGE SCALE GENOMIC DNA]</scope>
</reference>
<evidence type="ECO:0000313" key="1">
    <source>
        <dbReference type="EMBL" id="GBP96854.1"/>
    </source>
</evidence>
<accession>A0A4C2AC98</accession>
<proteinExistence type="predicted"/>
<dbReference type="Proteomes" id="UP000299102">
    <property type="component" value="Unassembled WGS sequence"/>
</dbReference>
<protein>
    <submittedName>
        <fullName evidence="1">Uncharacterized protein</fullName>
    </submittedName>
</protein>
<keyword evidence="2" id="KW-1185">Reference proteome</keyword>
<dbReference type="EMBL" id="BGZK01002841">
    <property type="protein sequence ID" value="GBP96854.1"/>
    <property type="molecule type" value="Genomic_DNA"/>
</dbReference>
<dbReference type="AlphaFoldDB" id="A0A4C2AC98"/>